<proteinExistence type="predicted"/>
<protein>
    <submittedName>
        <fullName evidence="1">Uncharacterized protein</fullName>
    </submittedName>
</protein>
<comment type="caution">
    <text evidence="1">The sequence shown here is derived from an EMBL/GenBank/DDBJ whole genome shotgun (WGS) entry which is preliminary data.</text>
</comment>
<dbReference type="OrthoDB" id="7166217at2"/>
<dbReference type="EMBL" id="RXFM01000018">
    <property type="protein sequence ID" value="RST70029.1"/>
    <property type="molecule type" value="Genomic_DNA"/>
</dbReference>
<name>A0A429XSH3_9RICK</name>
<accession>A0A429XSH3</accession>
<dbReference type="Proteomes" id="UP000279470">
    <property type="component" value="Unassembled WGS sequence"/>
</dbReference>
<evidence type="ECO:0000313" key="2">
    <source>
        <dbReference type="Proteomes" id="UP000279470"/>
    </source>
</evidence>
<organism evidence="1 2">
    <name type="scientific">Candidatus Aquarickettsia rohweri</name>
    <dbReference type="NCBI Taxonomy" id="2602574"/>
    <lineage>
        <taxon>Bacteria</taxon>
        <taxon>Pseudomonadati</taxon>
        <taxon>Pseudomonadota</taxon>
        <taxon>Alphaproteobacteria</taxon>
        <taxon>Rickettsiales</taxon>
        <taxon>Candidatus Midichloriaceae</taxon>
        <taxon>Candidatus Aquarickettsia</taxon>
    </lineage>
</organism>
<keyword evidence="2" id="KW-1185">Reference proteome</keyword>
<reference evidence="2" key="1">
    <citation type="submission" date="2018-11" db="EMBL/GenBank/DDBJ databases">
        <title>Phylogenetic, genomic, and biogeographic characterization of a novel and ubiquitous marine invertebrate-associated Rickettsiales parasite, Candidatus Marinoinvertebrata rohwerii, gen. nov., sp. nov.</title>
        <authorList>
            <person name="Klinges J.G."/>
            <person name="Rosales S.M."/>
            <person name="Mcminds R."/>
            <person name="Shaver E.C."/>
            <person name="Shantz A."/>
            <person name="Peters E.C."/>
            <person name="Burkepile D.E."/>
            <person name="Silliman B.R."/>
            <person name="Vega Thurber R.L."/>
        </authorList>
    </citation>
    <scope>NUCLEOTIDE SEQUENCE [LARGE SCALE GENOMIC DNA]</scope>
    <source>
        <strain evidence="2">a_cerv_44</strain>
    </source>
</reference>
<sequence>MAEVSVDIITLINYHTVADNEIIKNRFIEHIKHLYQYSIFKNILDLVATKVSQNSLKFNIKEKSNFDLDEGNCKTIYEPLLDSYLNNFRQDRRYVITIKKIAYNVIIHEIAHMVEKELNLDLKYFIKALHDDFENINSNLIIVKNSIDEILIKQVSKYNVEQQNSELFARFFQLFAESREISGFQSQYKYSIQDISGVLSNSTRWIEFTLSKLISARLDINIVNSSKKFLKDMKNINHKWAKQKVQKLHNSNKNKLSKWTKAVKSIKDV</sequence>
<dbReference type="RefSeq" id="WP_126044496.1">
    <property type="nucleotide sequence ID" value="NZ_RXFM01000018.1"/>
</dbReference>
<dbReference type="AlphaFoldDB" id="A0A429XSH3"/>
<evidence type="ECO:0000313" key="1">
    <source>
        <dbReference type="EMBL" id="RST70029.1"/>
    </source>
</evidence>
<gene>
    <name evidence="1" type="ORF">EIC27_02080</name>
</gene>